<name>A0A0V8M2T6_9CHLR</name>
<dbReference type="EMBL" id="JGYD01000018">
    <property type="protein sequence ID" value="KSV18119.1"/>
    <property type="molecule type" value="Genomic_DNA"/>
</dbReference>
<evidence type="ECO:0000313" key="2">
    <source>
        <dbReference type="EMBL" id="KSV18119.1"/>
    </source>
</evidence>
<comment type="caution">
    <text evidence="2">The sequence shown here is derived from an EMBL/GenBank/DDBJ whole genome shotgun (WGS) entry which is preliminary data.</text>
</comment>
<accession>A0A0V8M2T6</accession>
<keyword evidence="1" id="KW-0472">Membrane</keyword>
<feature type="transmembrane region" description="Helical" evidence="1">
    <location>
        <begin position="223"/>
        <end position="246"/>
    </location>
</feature>
<dbReference type="OrthoDB" id="9846999at2"/>
<dbReference type="PATRIC" id="fig|61435.5.peg.872"/>
<dbReference type="Proteomes" id="UP000053577">
    <property type="component" value="Unassembled WGS sequence"/>
</dbReference>
<feature type="transmembrane region" description="Helical" evidence="1">
    <location>
        <begin position="138"/>
        <end position="159"/>
    </location>
</feature>
<feature type="transmembrane region" description="Helical" evidence="1">
    <location>
        <begin position="21"/>
        <end position="38"/>
    </location>
</feature>
<evidence type="ECO:0000313" key="3">
    <source>
        <dbReference type="Proteomes" id="UP000053577"/>
    </source>
</evidence>
<feature type="transmembrane region" description="Helical" evidence="1">
    <location>
        <begin position="258"/>
        <end position="279"/>
    </location>
</feature>
<dbReference type="RefSeq" id="WP_058292433.1">
    <property type="nucleotide sequence ID" value="NZ_JGYD01000018.1"/>
</dbReference>
<sequence>MNDTRLAASGSKYIFIHKLPLSIFVFVLIAFSLLWIWGPEQAESYNSKLNVLQDHSALAMRLADEGNDFSDFVLIDPDFNIPDDYPLRDNEGNLIPQNIAIVKNLINEQYVARQISLTSANGPYSPQAIIAQLQWQSFIPLLVFWAIWATMTFIKYINNAQFDSSIAQHKRFWPFIKTKVIPEVIFVAVCTVVLSLMTTYAGIDVYSGLTNAPDVSVGSILMSGFFFNLIWLSIWIFFLYFSLYGLVSIITFKFTKSYNWAILSSLIVAGLSLGIIFQFTTCDQQNLQILNNVLPITLGHNVNSLHQYLWLNNHDSDCYNAPSIAALITLFYAGIIYIGLWLVSRSIGCNLSSNQHMN</sequence>
<feature type="transmembrane region" description="Helical" evidence="1">
    <location>
        <begin position="180"/>
        <end position="203"/>
    </location>
</feature>
<reference evidence="2 3" key="1">
    <citation type="journal article" date="2015" name="Sci. Rep.">
        <title>A comparative genomics and reductive dehalogenase gene transcription study of two chloroethene-respiring bacteria, Dehalococcoides mccartyi strains MB and 11a.</title>
        <authorList>
            <person name="Low A."/>
            <person name="Shen Z."/>
            <person name="Cheng D."/>
            <person name="Rogers M.J."/>
            <person name="Lee P.K."/>
            <person name="He J."/>
        </authorList>
    </citation>
    <scope>NUCLEOTIDE SEQUENCE [LARGE SCALE GENOMIC DNA]</scope>
    <source>
        <strain evidence="2 3">MB</strain>
    </source>
</reference>
<feature type="transmembrane region" description="Helical" evidence="1">
    <location>
        <begin position="324"/>
        <end position="343"/>
    </location>
</feature>
<protein>
    <submittedName>
        <fullName evidence="2">Uncharacterized protein</fullName>
    </submittedName>
</protein>
<gene>
    <name evidence="2" type="ORF">DA01_04390</name>
</gene>
<keyword evidence="1" id="KW-1133">Transmembrane helix</keyword>
<organism evidence="2 3">
    <name type="scientific">Dehalococcoides mccartyi</name>
    <dbReference type="NCBI Taxonomy" id="61435"/>
    <lineage>
        <taxon>Bacteria</taxon>
        <taxon>Bacillati</taxon>
        <taxon>Chloroflexota</taxon>
        <taxon>Dehalococcoidia</taxon>
        <taxon>Dehalococcoidales</taxon>
        <taxon>Dehalococcoidaceae</taxon>
        <taxon>Dehalococcoides</taxon>
    </lineage>
</organism>
<keyword evidence="1" id="KW-0812">Transmembrane</keyword>
<proteinExistence type="predicted"/>
<dbReference type="AlphaFoldDB" id="A0A0V8M2T6"/>
<evidence type="ECO:0000256" key="1">
    <source>
        <dbReference type="SAM" id="Phobius"/>
    </source>
</evidence>